<feature type="transmembrane region" description="Helical" evidence="2">
    <location>
        <begin position="635"/>
        <end position="659"/>
    </location>
</feature>
<dbReference type="Proteomes" id="UP000284547">
    <property type="component" value="Unassembled WGS sequence"/>
</dbReference>
<feature type="compositionally biased region" description="Basic and acidic residues" evidence="1">
    <location>
        <begin position="393"/>
        <end position="409"/>
    </location>
</feature>
<evidence type="ECO:0000256" key="2">
    <source>
        <dbReference type="SAM" id="Phobius"/>
    </source>
</evidence>
<keyword evidence="4" id="KW-1185">Reference proteome</keyword>
<name>A0A411Z0S3_9RHOB</name>
<feature type="region of interest" description="Disordered" evidence="1">
    <location>
        <begin position="1017"/>
        <end position="1048"/>
    </location>
</feature>
<comment type="caution">
    <text evidence="3">The sequence shown here is derived from an EMBL/GenBank/DDBJ whole genome shotgun (WGS) entry which is preliminary data.</text>
</comment>
<sequence length="1134" mass="116150">MPDMKPSFALNLTEDGITLLHRTSRGWLDVGTVAFDDPDMGAALDYLRSTALGLSPKGITTKLIIPESQILYLEVEAAGPDDTSRRAQIEAALDGRTPYALDELAYDWMGDGPTVTVAVVARETLAEAEGFATEHRFNPLSFVANPERGFDKEPFFGPSALAPSLLTGGEQVEADAEPVTIIAREMSQAEAAIEGTAQGAASDKADPEVPEPEVPAPVTPAPELPDPVAPEPEVPAPDLPEPAQPEPEVPEPVTPEPEVPAPAPPAPADPIPAPPAPEVPEPYRPKTPVPETPVEIPAPEPAPAPPMPPVPAPPPEPMPVSDPIPQPYREPATPPSPLPPAFDPVRPRTTMASPVNVAAEDEAEAPMAVDVPQEDAGDEASAPVAARSAQDFAKAEPVKPDTRTPEMGKPDLSGSGADDLPPLSSAAMMAFSTRRPAEGAARPLGAAAPLAARPEIRPETGAARPAALSATRSVGASTGPAAGSGAGQAPAAKPLVDRPAAARPVPKFSYDDPLPPPSRMPGDPPSPPASVMNKASKGLRSLGNMVTAPSIPGTRKKKPVPNAAPQTATSGVKPAVVASTLAPVSTLAAPLDASPAKASISAAAQSLARQKTVSPDALAKGLSARGMPQRGKPRYLGLILTGILLLLLAIVAAWSSFYLTRSDDAADEMEVAGFEAGYDDEAIADGQMPGDEGALQANVQEPADLPVNVDLADLEPDTTEEALAEVAAPEVVVPDEVAADVPAGPAPQTGVQDVLAAATQPDPAAQDEIFLAGMDAPPALSDPLLLTAPAARGDSPPAEQMPPPPFGTVYQFDENGRIVPTAEGILTPEGVMLVAGKPARVPPPRPPAAQAALAPAETVVPAAESVTAAVTDAVAQAVTPEAGPAAADGALQPSETFAADPALSAARPRLRPAGLAPEAVSDDDASLAPAEDSRFASLRPRLRPQAILAAGESARQASEAASLAVNMAVAEAAVANADDASLSPLAVSVSRVPAPRPRDMSRAVEAAVAAATRRAEPEALASASTAAPAARSRVEADEADDEPEVASAAPRIPTKANVAKQATFANAINLGKINLIGVYGTQSKRYALVRQPNGRYRKVRVGDNIDGGRVQAITASEVRYQKGGRMLALSMPKG</sequence>
<dbReference type="AlphaFoldDB" id="A0A411Z0S3"/>
<evidence type="ECO:0000256" key="1">
    <source>
        <dbReference type="SAM" id="MobiDB-lite"/>
    </source>
</evidence>
<dbReference type="SUPFAM" id="SSF53067">
    <property type="entry name" value="Actin-like ATPase domain"/>
    <property type="match status" value="1"/>
</dbReference>
<keyword evidence="2" id="KW-0472">Membrane</keyword>
<evidence type="ECO:0000313" key="3">
    <source>
        <dbReference type="EMBL" id="RGP36671.1"/>
    </source>
</evidence>
<dbReference type="Gene3D" id="2.30.30.830">
    <property type="match status" value="1"/>
</dbReference>
<organism evidence="3 4">
    <name type="scientific">Pseudotabrizicola alkalilacus</name>
    <dbReference type="NCBI Taxonomy" id="2305252"/>
    <lineage>
        <taxon>Bacteria</taxon>
        <taxon>Pseudomonadati</taxon>
        <taxon>Pseudomonadota</taxon>
        <taxon>Alphaproteobacteria</taxon>
        <taxon>Rhodobacterales</taxon>
        <taxon>Paracoccaceae</taxon>
        <taxon>Pseudotabrizicola</taxon>
    </lineage>
</organism>
<feature type="compositionally biased region" description="Low complexity" evidence="1">
    <location>
        <begin position="438"/>
        <end position="453"/>
    </location>
</feature>
<reference evidence="3 4" key="1">
    <citation type="submission" date="2018-08" db="EMBL/GenBank/DDBJ databases">
        <title>Flavobacterium tibetense sp. nov., isolated from a wetland YonghuCo on Tibetan Plateau.</title>
        <authorList>
            <person name="Phurbu D."/>
            <person name="Lu H."/>
            <person name="Xing P."/>
        </authorList>
    </citation>
    <scope>NUCLEOTIDE SEQUENCE [LARGE SCALE GENOMIC DNA]</scope>
    <source>
        <strain evidence="3 4">DJC</strain>
    </source>
</reference>
<feature type="compositionally biased region" description="Pro residues" evidence="1">
    <location>
        <begin position="212"/>
        <end position="342"/>
    </location>
</feature>
<keyword evidence="2" id="KW-1133">Transmembrane helix</keyword>
<evidence type="ECO:0000313" key="4">
    <source>
        <dbReference type="Proteomes" id="UP000284547"/>
    </source>
</evidence>
<dbReference type="InterPro" id="IPR043129">
    <property type="entry name" value="ATPase_NBD"/>
</dbReference>
<dbReference type="EMBL" id="QWEY01000007">
    <property type="protein sequence ID" value="RGP36671.1"/>
    <property type="molecule type" value="Genomic_DNA"/>
</dbReference>
<feature type="compositionally biased region" description="Low complexity" evidence="1">
    <location>
        <begin position="475"/>
        <end position="492"/>
    </location>
</feature>
<feature type="compositionally biased region" description="Low complexity" evidence="1">
    <location>
        <begin position="1017"/>
        <end position="1030"/>
    </location>
</feature>
<keyword evidence="2" id="KW-0812">Transmembrane</keyword>
<gene>
    <name evidence="3" type="ORF">D1012_13495</name>
</gene>
<feature type="compositionally biased region" description="Pro residues" evidence="1">
    <location>
        <begin position="513"/>
        <end position="528"/>
    </location>
</feature>
<accession>A0A411Z0S3</accession>
<proteinExistence type="predicted"/>
<feature type="region of interest" description="Disordered" evidence="1">
    <location>
        <begin position="193"/>
        <end position="568"/>
    </location>
</feature>
<evidence type="ECO:0008006" key="5">
    <source>
        <dbReference type="Google" id="ProtNLM"/>
    </source>
</evidence>
<protein>
    <recommendedName>
        <fullName evidence="5">Translation initiation factor 2</fullName>
    </recommendedName>
</protein>